<dbReference type="PANTHER" id="PTHR44858:SF1">
    <property type="entry name" value="UDP-N-ACETYLGLUCOSAMINE--PEPTIDE N-ACETYLGLUCOSAMINYLTRANSFERASE SPINDLY-RELATED"/>
    <property type="match status" value="1"/>
</dbReference>
<keyword evidence="4" id="KW-1133">Transmembrane helix</keyword>
<gene>
    <name evidence="5" type="ORF">AUJ66_07215</name>
</gene>
<organism evidence="5 6">
    <name type="scientific">Candidatus Desantisbacteria bacterium CG1_02_38_46</name>
    <dbReference type="NCBI Taxonomy" id="1817893"/>
    <lineage>
        <taxon>Bacteria</taxon>
        <taxon>Candidatus Desantisiibacteriota</taxon>
    </lineage>
</organism>
<keyword evidence="4" id="KW-0812">Transmembrane</keyword>
<protein>
    <submittedName>
        <fullName evidence="5">Uncharacterized protein</fullName>
    </submittedName>
</protein>
<evidence type="ECO:0000256" key="1">
    <source>
        <dbReference type="ARBA" id="ARBA00022737"/>
    </source>
</evidence>
<feature type="repeat" description="TPR" evidence="3">
    <location>
        <begin position="71"/>
        <end position="104"/>
    </location>
</feature>
<proteinExistence type="predicted"/>
<evidence type="ECO:0000256" key="3">
    <source>
        <dbReference type="PROSITE-ProRule" id="PRU00339"/>
    </source>
</evidence>
<dbReference type="InterPro" id="IPR019734">
    <property type="entry name" value="TPR_rpt"/>
</dbReference>
<dbReference type="Gene3D" id="1.25.40.10">
    <property type="entry name" value="Tetratricopeptide repeat domain"/>
    <property type="match status" value="1"/>
</dbReference>
<feature type="repeat" description="TPR" evidence="3">
    <location>
        <begin position="37"/>
        <end position="70"/>
    </location>
</feature>
<evidence type="ECO:0000256" key="4">
    <source>
        <dbReference type="SAM" id="Phobius"/>
    </source>
</evidence>
<reference evidence="5 6" key="1">
    <citation type="journal article" date="2016" name="Environ. Microbiol.">
        <title>Genomic resolution of a cold subsurface aquifer community provides metabolic insights for novel microbes adapted to high CO concentrations.</title>
        <authorList>
            <person name="Probst A.J."/>
            <person name="Castelle C.J."/>
            <person name="Singh A."/>
            <person name="Brown C.T."/>
            <person name="Anantharaman K."/>
            <person name="Sharon I."/>
            <person name="Hug L.A."/>
            <person name="Burstein D."/>
            <person name="Emerson J.B."/>
            <person name="Thomas B.C."/>
            <person name="Banfield J.F."/>
        </authorList>
    </citation>
    <scope>NUCLEOTIDE SEQUENCE [LARGE SCALE GENOMIC DNA]</scope>
    <source>
        <strain evidence="5">CG1_02_38_46</strain>
    </source>
</reference>
<dbReference type="EMBL" id="MNUO01000109">
    <property type="protein sequence ID" value="OIN96160.1"/>
    <property type="molecule type" value="Genomic_DNA"/>
</dbReference>
<keyword evidence="2 3" id="KW-0802">TPR repeat</keyword>
<evidence type="ECO:0000313" key="6">
    <source>
        <dbReference type="Proteomes" id="UP000182278"/>
    </source>
</evidence>
<dbReference type="InterPro" id="IPR050498">
    <property type="entry name" value="Ycf3"/>
</dbReference>
<sequence>MKNKNLKIFFSLSLIFAIFIAVYVIKNIFSKEENSALQEINIKGEDYFKENDFEKAISCWEKVLEANPQNLEIYQKIGVAYVRNNQIVEAIDIYEKGLKLDDKNSDLYYALAFSQFLRNDYFSSLKNLDKALYFNEHYPEAHYLKGLIYEKKGLDNLAYKEFVAEINMNPSCVSAWRKIKNLADPQAGTPENLVSRE</sequence>
<feature type="transmembrane region" description="Helical" evidence="4">
    <location>
        <begin position="6"/>
        <end position="25"/>
    </location>
</feature>
<keyword evidence="4" id="KW-0472">Membrane</keyword>
<dbReference type="PROSITE" id="PS50005">
    <property type="entry name" value="TPR"/>
    <property type="match status" value="2"/>
</dbReference>
<dbReference type="Proteomes" id="UP000182278">
    <property type="component" value="Unassembled WGS sequence"/>
</dbReference>
<dbReference type="InterPro" id="IPR011990">
    <property type="entry name" value="TPR-like_helical_dom_sf"/>
</dbReference>
<dbReference type="PANTHER" id="PTHR44858">
    <property type="entry name" value="TETRATRICOPEPTIDE REPEAT PROTEIN 6"/>
    <property type="match status" value="1"/>
</dbReference>
<comment type="caution">
    <text evidence="5">The sequence shown here is derived from an EMBL/GenBank/DDBJ whole genome shotgun (WGS) entry which is preliminary data.</text>
</comment>
<dbReference type="SMART" id="SM00028">
    <property type="entry name" value="TPR"/>
    <property type="match status" value="4"/>
</dbReference>
<dbReference type="Pfam" id="PF13414">
    <property type="entry name" value="TPR_11"/>
    <property type="match status" value="1"/>
</dbReference>
<evidence type="ECO:0000256" key="2">
    <source>
        <dbReference type="ARBA" id="ARBA00022803"/>
    </source>
</evidence>
<evidence type="ECO:0000313" key="5">
    <source>
        <dbReference type="EMBL" id="OIN96160.1"/>
    </source>
</evidence>
<dbReference type="STRING" id="1817893.AUJ66_07215"/>
<dbReference type="SUPFAM" id="SSF48452">
    <property type="entry name" value="TPR-like"/>
    <property type="match status" value="1"/>
</dbReference>
<dbReference type="AlphaFoldDB" id="A0A1J4SA27"/>
<accession>A0A1J4SA27</accession>
<name>A0A1J4SA27_9BACT</name>
<keyword evidence="1" id="KW-0677">Repeat</keyword>